<keyword evidence="1" id="KW-0812">Transmembrane</keyword>
<keyword evidence="1" id="KW-1133">Transmembrane helix</keyword>
<feature type="transmembrane region" description="Helical" evidence="1">
    <location>
        <begin position="180"/>
        <end position="199"/>
    </location>
</feature>
<evidence type="ECO:0000313" key="3">
    <source>
        <dbReference type="Proteomes" id="UP000232101"/>
    </source>
</evidence>
<proteinExistence type="predicted"/>
<accession>A0A2M9PWX5</accession>
<feature type="transmembrane region" description="Helical" evidence="1">
    <location>
        <begin position="35"/>
        <end position="56"/>
    </location>
</feature>
<dbReference type="Proteomes" id="UP000232101">
    <property type="component" value="Unassembled WGS sequence"/>
</dbReference>
<gene>
    <name evidence="2" type="ORF">CWD94_29045</name>
</gene>
<sequence length="201" mass="23149">MSISTIILGWIGILIFLIIVFTFQKLIKNNEFAFIHNLMALMYAMWFPLPLALYQLLNSELLQVGTIFGLVYLIMLVITMTLQTGHITYIVKHNGNKSITDKQGDYMMATLSNPFEGLANVFKSIWALFLGIAFWDSGEILMASIMFLFSLLIFYYLFIVLDISLVKRIKFFSKAKANNFLINLETLLFFIILICYITFNS</sequence>
<feature type="transmembrane region" description="Helical" evidence="1">
    <location>
        <begin position="6"/>
        <end position="23"/>
    </location>
</feature>
<feature type="transmembrane region" description="Helical" evidence="1">
    <location>
        <begin position="62"/>
        <end position="82"/>
    </location>
</feature>
<feature type="transmembrane region" description="Helical" evidence="1">
    <location>
        <begin position="117"/>
        <end position="135"/>
    </location>
</feature>
<evidence type="ECO:0000313" key="2">
    <source>
        <dbReference type="EMBL" id="PJO40336.1"/>
    </source>
</evidence>
<dbReference type="AlphaFoldDB" id="A0A2M9PWX5"/>
<protein>
    <submittedName>
        <fullName evidence="2">Uncharacterized protein</fullName>
    </submittedName>
</protein>
<dbReference type="RefSeq" id="WP_100546088.1">
    <property type="nucleotide sequence ID" value="NZ_PHQY01000741.1"/>
</dbReference>
<reference evidence="2 3" key="1">
    <citation type="submission" date="2017-11" db="EMBL/GenBank/DDBJ databases">
        <title>Bacterial isolate from king chilli rhizosphere.</title>
        <authorList>
            <person name="Takhelmayum P."/>
            <person name="Sarangthem I."/>
        </authorList>
    </citation>
    <scope>NUCLEOTIDE SEQUENCE [LARGE SCALE GENOMIC DNA]</scope>
    <source>
        <strain evidence="3">t26</strain>
    </source>
</reference>
<keyword evidence="1" id="KW-0472">Membrane</keyword>
<comment type="caution">
    <text evidence="2">The sequence shown here is derived from an EMBL/GenBank/DDBJ whole genome shotgun (WGS) entry which is preliminary data.</text>
</comment>
<organism evidence="2 3">
    <name type="scientific">Lysinibacillus xylanilyticus</name>
    <dbReference type="NCBI Taxonomy" id="582475"/>
    <lineage>
        <taxon>Bacteria</taxon>
        <taxon>Bacillati</taxon>
        <taxon>Bacillota</taxon>
        <taxon>Bacilli</taxon>
        <taxon>Bacillales</taxon>
        <taxon>Bacillaceae</taxon>
        <taxon>Lysinibacillus</taxon>
    </lineage>
</organism>
<feature type="transmembrane region" description="Helical" evidence="1">
    <location>
        <begin position="141"/>
        <end position="159"/>
    </location>
</feature>
<dbReference type="EMBL" id="PHQY01000741">
    <property type="protein sequence ID" value="PJO40336.1"/>
    <property type="molecule type" value="Genomic_DNA"/>
</dbReference>
<name>A0A2M9PWX5_9BACI</name>
<evidence type="ECO:0000256" key="1">
    <source>
        <dbReference type="SAM" id="Phobius"/>
    </source>
</evidence>